<evidence type="ECO:0000259" key="5">
    <source>
        <dbReference type="PROSITE" id="PS50977"/>
    </source>
</evidence>
<dbReference type="InterPro" id="IPR050109">
    <property type="entry name" value="HTH-type_TetR-like_transc_reg"/>
</dbReference>
<evidence type="ECO:0000256" key="3">
    <source>
        <dbReference type="ARBA" id="ARBA00023163"/>
    </source>
</evidence>
<dbReference type="Pfam" id="PF13305">
    <property type="entry name" value="TetR_C_33"/>
    <property type="match status" value="1"/>
</dbReference>
<evidence type="ECO:0000256" key="2">
    <source>
        <dbReference type="ARBA" id="ARBA00023125"/>
    </source>
</evidence>
<dbReference type="PANTHER" id="PTHR30055">
    <property type="entry name" value="HTH-TYPE TRANSCRIPTIONAL REGULATOR RUTR"/>
    <property type="match status" value="1"/>
</dbReference>
<protein>
    <submittedName>
        <fullName evidence="6">TetR/AcrR family transcriptional regulator</fullName>
    </submittedName>
</protein>
<evidence type="ECO:0000256" key="1">
    <source>
        <dbReference type="ARBA" id="ARBA00023015"/>
    </source>
</evidence>
<dbReference type="EMBL" id="JBHSMD010000001">
    <property type="protein sequence ID" value="MFC5492042.1"/>
    <property type="molecule type" value="Genomic_DNA"/>
</dbReference>
<feature type="DNA-binding region" description="H-T-H motif" evidence="4">
    <location>
        <begin position="28"/>
        <end position="47"/>
    </location>
</feature>
<evidence type="ECO:0000256" key="4">
    <source>
        <dbReference type="PROSITE-ProRule" id="PRU00335"/>
    </source>
</evidence>
<dbReference type="SUPFAM" id="SSF46689">
    <property type="entry name" value="Homeodomain-like"/>
    <property type="match status" value="1"/>
</dbReference>
<keyword evidence="3" id="KW-0804">Transcription</keyword>
<dbReference type="Proteomes" id="UP001595956">
    <property type="component" value="Unassembled WGS sequence"/>
</dbReference>
<comment type="caution">
    <text evidence="6">The sequence shown here is derived from an EMBL/GenBank/DDBJ whole genome shotgun (WGS) entry which is preliminary data.</text>
</comment>
<dbReference type="InterPro" id="IPR036271">
    <property type="entry name" value="Tet_transcr_reg_TetR-rel_C_sf"/>
</dbReference>
<evidence type="ECO:0000313" key="6">
    <source>
        <dbReference type="EMBL" id="MFC5492042.1"/>
    </source>
</evidence>
<dbReference type="SUPFAM" id="SSF48498">
    <property type="entry name" value="Tetracyclin repressor-like, C-terminal domain"/>
    <property type="match status" value="1"/>
</dbReference>
<keyword evidence="7" id="KW-1185">Reference proteome</keyword>
<keyword evidence="2 4" id="KW-0238">DNA-binding</keyword>
<keyword evidence="1" id="KW-0805">Transcription regulation</keyword>
<dbReference type="InterPro" id="IPR025996">
    <property type="entry name" value="MT1864/Rv1816-like_C"/>
</dbReference>
<name>A0ABW0MWG8_9ACTN</name>
<reference evidence="7" key="1">
    <citation type="journal article" date="2019" name="Int. J. Syst. Evol. Microbiol.">
        <title>The Global Catalogue of Microorganisms (GCM) 10K type strain sequencing project: providing services to taxonomists for standard genome sequencing and annotation.</title>
        <authorList>
            <consortium name="The Broad Institute Genomics Platform"/>
            <consortium name="The Broad Institute Genome Sequencing Center for Infectious Disease"/>
            <person name="Wu L."/>
            <person name="Ma J."/>
        </authorList>
    </citation>
    <scope>NUCLEOTIDE SEQUENCE [LARGE SCALE GENOMIC DNA]</scope>
    <source>
        <strain evidence="7">KACC 13778</strain>
    </source>
</reference>
<dbReference type="InterPro" id="IPR001647">
    <property type="entry name" value="HTH_TetR"/>
</dbReference>
<gene>
    <name evidence="6" type="ORF">ACFPKY_02970</name>
</gene>
<dbReference type="RefSeq" id="WP_345177494.1">
    <property type="nucleotide sequence ID" value="NZ_BAABFQ010000006.1"/>
</dbReference>
<accession>A0ABW0MWG8</accession>
<dbReference type="Gene3D" id="1.10.10.60">
    <property type="entry name" value="Homeodomain-like"/>
    <property type="match status" value="1"/>
</dbReference>
<proteinExistence type="predicted"/>
<feature type="domain" description="HTH tetR-type" evidence="5">
    <location>
        <begin position="5"/>
        <end position="65"/>
    </location>
</feature>
<dbReference type="Gene3D" id="1.10.357.10">
    <property type="entry name" value="Tetracycline Repressor, domain 2"/>
    <property type="match status" value="1"/>
</dbReference>
<sequence length="193" mass="20232">MPRAGLTGEVVVRAAADLADEIGLAATTLSSVARVLGVRVASLYSHVDGSTGLREGMATLALDELADRVGGAIAGRSGRDALEAFATAYRDYARAHPGRNEATRVRVGPDSPAVAAGRRHADLTRAVLRGYDLDEADAVHATRLLGSVVHGYTDLELSGSFAHSAPPPEESWARVLDALDHTLRSWAAATTPR</sequence>
<organism evidence="6 7">
    <name type="scientific">Nocardioides caricicola</name>
    <dbReference type="NCBI Taxonomy" id="634770"/>
    <lineage>
        <taxon>Bacteria</taxon>
        <taxon>Bacillati</taxon>
        <taxon>Actinomycetota</taxon>
        <taxon>Actinomycetes</taxon>
        <taxon>Propionibacteriales</taxon>
        <taxon>Nocardioidaceae</taxon>
        <taxon>Nocardioides</taxon>
    </lineage>
</organism>
<dbReference type="PANTHER" id="PTHR30055:SF239">
    <property type="entry name" value="TRANSCRIPTIONAL REGULATORY PROTEIN"/>
    <property type="match status" value="1"/>
</dbReference>
<dbReference type="PROSITE" id="PS50977">
    <property type="entry name" value="HTH_TETR_2"/>
    <property type="match status" value="1"/>
</dbReference>
<evidence type="ECO:0000313" key="7">
    <source>
        <dbReference type="Proteomes" id="UP001595956"/>
    </source>
</evidence>
<dbReference type="InterPro" id="IPR009057">
    <property type="entry name" value="Homeodomain-like_sf"/>
</dbReference>